<dbReference type="EMBL" id="LNQE01001872">
    <property type="protein sequence ID" value="KUG03695.1"/>
    <property type="molecule type" value="Genomic_DNA"/>
</dbReference>
<sequence>METGKFRMFKSLYLKDLREVRTEILVVAAVTIILIGWAYLKTEGAARGIIVAPMSFALGLAGFLPIITSFRLLGREWSNSTIYMMMSLPVSGSMMLGSKLAVLLTEYLACTLIVLLSGGIALLTSFPDLWQQFVSNSSYIQLAVATYIVSITSIFLIFCNSFVSQVTGRLFKKGSGLITALVFLGVFITVGKLMPDTTTLLTRSQLLESIFMQDIIAILTKGAIDLVFAALLFIAAVIIWERRIEL</sequence>
<reference evidence="2" key="1">
    <citation type="journal article" date="2015" name="Proc. Natl. Acad. Sci. U.S.A.">
        <title>Networks of energetic and metabolic interactions define dynamics in microbial communities.</title>
        <authorList>
            <person name="Embree M."/>
            <person name="Liu J.K."/>
            <person name="Al-Bassam M.M."/>
            <person name="Zengler K."/>
        </authorList>
    </citation>
    <scope>NUCLEOTIDE SEQUENCE</scope>
</reference>
<feature type="transmembrane region" description="Helical" evidence="1">
    <location>
        <begin position="100"/>
        <end position="126"/>
    </location>
</feature>
<dbReference type="Pfam" id="PF12730">
    <property type="entry name" value="ABC2_membrane_4"/>
    <property type="match status" value="1"/>
</dbReference>
<protein>
    <submittedName>
        <fullName evidence="2">Putative membrane protein</fullName>
    </submittedName>
</protein>
<evidence type="ECO:0000256" key="1">
    <source>
        <dbReference type="SAM" id="Phobius"/>
    </source>
</evidence>
<gene>
    <name evidence="2" type="ORF">ASZ90_018942</name>
</gene>
<proteinExistence type="predicted"/>
<evidence type="ECO:0000313" key="2">
    <source>
        <dbReference type="EMBL" id="KUG03695.1"/>
    </source>
</evidence>
<name>A0A0W8E4Y8_9ZZZZ</name>
<keyword evidence="1" id="KW-1133">Transmembrane helix</keyword>
<comment type="caution">
    <text evidence="2">The sequence shown here is derived from an EMBL/GenBank/DDBJ whole genome shotgun (WGS) entry which is preliminary data.</text>
</comment>
<feature type="transmembrane region" description="Helical" evidence="1">
    <location>
        <begin position="175"/>
        <end position="195"/>
    </location>
</feature>
<keyword evidence="1" id="KW-0472">Membrane</keyword>
<feature type="transmembrane region" description="Helical" evidence="1">
    <location>
        <begin position="138"/>
        <end position="163"/>
    </location>
</feature>
<organism evidence="2">
    <name type="scientific">hydrocarbon metagenome</name>
    <dbReference type="NCBI Taxonomy" id="938273"/>
    <lineage>
        <taxon>unclassified sequences</taxon>
        <taxon>metagenomes</taxon>
        <taxon>ecological metagenomes</taxon>
    </lineage>
</organism>
<feature type="transmembrane region" description="Helical" evidence="1">
    <location>
        <begin position="20"/>
        <end position="40"/>
    </location>
</feature>
<feature type="transmembrane region" description="Helical" evidence="1">
    <location>
        <begin position="46"/>
        <end position="67"/>
    </location>
</feature>
<feature type="transmembrane region" description="Helical" evidence="1">
    <location>
        <begin position="215"/>
        <end position="240"/>
    </location>
</feature>
<dbReference type="AlphaFoldDB" id="A0A0W8E4Y8"/>
<accession>A0A0W8E4Y8</accession>
<keyword evidence="1" id="KW-0812">Transmembrane</keyword>